<protein>
    <recommendedName>
        <fullName evidence="6">HTH tetR-type domain-containing protein</fullName>
    </recommendedName>
</protein>
<dbReference type="EMBL" id="BMLB01000004">
    <property type="protein sequence ID" value="GGK71617.1"/>
    <property type="molecule type" value="Genomic_DNA"/>
</dbReference>
<dbReference type="Pfam" id="PF13977">
    <property type="entry name" value="TetR_C_6"/>
    <property type="match status" value="1"/>
</dbReference>
<feature type="domain" description="HTH tetR-type" evidence="6">
    <location>
        <begin position="10"/>
        <end position="70"/>
    </location>
</feature>
<evidence type="ECO:0000313" key="8">
    <source>
        <dbReference type="Proteomes" id="UP000662111"/>
    </source>
</evidence>
<dbReference type="Pfam" id="PF00440">
    <property type="entry name" value="TetR_N"/>
    <property type="match status" value="1"/>
</dbReference>
<dbReference type="RefSeq" id="WP_022922603.1">
    <property type="nucleotide sequence ID" value="NZ_BMLB01000004.1"/>
</dbReference>
<evidence type="ECO:0000259" key="6">
    <source>
        <dbReference type="PROSITE" id="PS50977"/>
    </source>
</evidence>
<dbReference type="Proteomes" id="UP000662111">
    <property type="component" value="Unassembled WGS sequence"/>
</dbReference>
<dbReference type="InterPro" id="IPR050109">
    <property type="entry name" value="HTH-type_TetR-like_transc_reg"/>
</dbReference>
<keyword evidence="1" id="KW-0678">Repressor</keyword>
<proteinExistence type="predicted"/>
<organism evidence="7 8">
    <name type="scientific">Ornithinimicrobium pekingense</name>
    <dbReference type="NCBI Taxonomy" id="384677"/>
    <lineage>
        <taxon>Bacteria</taxon>
        <taxon>Bacillati</taxon>
        <taxon>Actinomycetota</taxon>
        <taxon>Actinomycetes</taxon>
        <taxon>Micrococcales</taxon>
        <taxon>Ornithinimicrobiaceae</taxon>
        <taxon>Ornithinimicrobium</taxon>
    </lineage>
</organism>
<dbReference type="PROSITE" id="PS01081">
    <property type="entry name" value="HTH_TETR_1"/>
    <property type="match status" value="1"/>
</dbReference>
<dbReference type="InterPro" id="IPR039538">
    <property type="entry name" value="BetI_C"/>
</dbReference>
<dbReference type="PANTHER" id="PTHR30055">
    <property type="entry name" value="HTH-TYPE TRANSCRIPTIONAL REGULATOR RUTR"/>
    <property type="match status" value="1"/>
</dbReference>
<keyword evidence="4" id="KW-0804">Transcription</keyword>
<dbReference type="InterPro" id="IPR001647">
    <property type="entry name" value="HTH_TetR"/>
</dbReference>
<dbReference type="PANTHER" id="PTHR30055:SF229">
    <property type="entry name" value="HTH-TYPE TRANSCRIPTIONAL REPRESSOR RV1474C"/>
    <property type="match status" value="1"/>
</dbReference>
<evidence type="ECO:0000313" key="7">
    <source>
        <dbReference type="EMBL" id="GGK71617.1"/>
    </source>
</evidence>
<dbReference type="InterPro" id="IPR009057">
    <property type="entry name" value="Homeodomain-like_sf"/>
</dbReference>
<feature type="DNA-binding region" description="H-T-H motif" evidence="5">
    <location>
        <begin position="33"/>
        <end position="52"/>
    </location>
</feature>
<accession>A0ABQ2F9V0</accession>
<dbReference type="Gene3D" id="1.10.357.10">
    <property type="entry name" value="Tetracycline Repressor, domain 2"/>
    <property type="match status" value="1"/>
</dbReference>
<sequence>MPRVTDEHRAARREQILSAAVVCVAEEGFHKTTMAHVIQRSGLSAGAVYGYFRGKDEIIAAIAEQALTLVTHAVDELVAAGQVPSVWELVGHIAGTAEARAAATGVDLTRVMVAAWAEAVRDERVRAVAAPLVARLRDRVADVVAALQGEGRWDPGADPHLVAQAVVGLVPGFVLQRLIVQDVDAAGYAVAVRGLLEGQREPAGRPAPA</sequence>
<name>A0ABQ2F9V0_9MICO</name>
<evidence type="ECO:0000256" key="1">
    <source>
        <dbReference type="ARBA" id="ARBA00022491"/>
    </source>
</evidence>
<evidence type="ECO:0000256" key="4">
    <source>
        <dbReference type="ARBA" id="ARBA00023163"/>
    </source>
</evidence>
<evidence type="ECO:0000256" key="5">
    <source>
        <dbReference type="PROSITE-ProRule" id="PRU00335"/>
    </source>
</evidence>
<keyword evidence="3 5" id="KW-0238">DNA-binding</keyword>
<evidence type="ECO:0000256" key="2">
    <source>
        <dbReference type="ARBA" id="ARBA00023015"/>
    </source>
</evidence>
<dbReference type="PRINTS" id="PR00455">
    <property type="entry name" value="HTHTETR"/>
</dbReference>
<keyword evidence="8" id="KW-1185">Reference proteome</keyword>
<dbReference type="SUPFAM" id="SSF48498">
    <property type="entry name" value="Tetracyclin repressor-like, C-terminal domain"/>
    <property type="match status" value="1"/>
</dbReference>
<gene>
    <name evidence="7" type="ORF">GCM10011509_20200</name>
</gene>
<dbReference type="PROSITE" id="PS50977">
    <property type="entry name" value="HTH_TETR_2"/>
    <property type="match status" value="1"/>
</dbReference>
<dbReference type="SUPFAM" id="SSF46689">
    <property type="entry name" value="Homeodomain-like"/>
    <property type="match status" value="1"/>
</dbReference>
<keyword evidence="2" id="KW-0805">Transcription regulation</keyword>
<comment type="caution">
    <text evidence="7">The sequence shown here is derived from an EMBL/GenBank/DDBJ whole genome shotgun (WGS) entry which is preliminary data.</text>
</comment>
<dbReference type="InterPro" id="IPR036271">
    <property type="entry name" value="Tet_transcr_reg_TetR-rel_C_sf"/>
</dbReference>
<dbReference type="InterPro" id="IPR023772">
    <property type="entry name" value="DNA-bd_HTH_TetR-type_CS"/>
</dbReference>
<evidence type="ECO:0000256" key="3">
    <source>
        <dbReference type="ARBA" id="ARBA00023125"/>
    </source>
</evidence>
<reference evidence="8" key="1">
    <citation type="journal article" date="2019" name="Int. J. Syst. Evol. Microbiol.">
        <title>The Global Catalogue of Microorganisms (GCM) 10K type strain sequencing project: providing services to taxonomists for standard genome sequencing and annotation.</title>
        <authorList>
            <consortium name="The Broad Institute Genomics Platform"/>
            <consortium name="The Broad Institute Genome Sequencing Center for Infectious Disease"/>
            <person name="Wu L."/>
            <person name="Ma J."/>
        </authorList>
    </citation>
    <scope>NUCLEOTIDE SEQUENCE [LARGE SCALE GENOMIC DNA]</scope>
    <source>
        <strain evidence="8">CGMCC 1.5362</strain>
    </source>
</reference>